<dbReference type="InterPro" id="IPR011059">
    <property type="entry name" value="Metal-dep_hydrolase_composite"/>
</dbReference>
<keyword evidence="3 5" id="KW-0378">Hydrolase</keyword>
<sequence>MTEKNTLLKNATLYTESGVIENGYIKLVDHHISDVGSMENLTAEDDFNTFNLPDDYKIIPGMIDVHIHGVNGADTMDATPEALKTMAKTLPREGTTSFLATTMTQNRDAIEKALLNAGKFITDEQEPGYAEIIGIHLEGPFINKERAGAQPIEHITDPNLELFKKWQTIAQHTIKLVTLAPEQPGATELIQHLKTHNVIASIGHSDATFEQVELAIQEGLSHVTHLYNQMRGLHHREPGVVGAALLKEELMVEIISDGIHSRPEAVQLAFQAKKADRLVLITDAMRAKCLKSGTYDLGGQKVTVEDDRAFLEDGTLAGSVLTMDQAFKNMIEFSGCSIPEAIAMSSTNPAKELGLCNKKGSIAIGKDADVVVLDEENKVAMTFCKGYLAFQKGDEKE</sequence>
<dbReference type="EC" id="3.5.1.25" evidence="7"/>
<evidence type="ECO:0000313" key="8">
    <source>
        <dbReference type="Proteomes" id="UP001296943"/>
    </source>
</evidence>
<dbReference type="GO" id="GO:0008448">
    <property type="term" value="F:N-acetylglucosamine-6-phosphate deacetylase activity"/>
    <property type="evidence" value="ECO:0007669"/>
    <property type="project" value="UniProtKB-EC"/>
</dbReference>
<dbReference type="Gene3D" id="2.30.40.10">
    <property type="entry name" value="Urease, subunit C, domain 1"/>
    <property type="match status" value="1"/>
</dbReference>
<accession>A0ABS2MZH8</accession>
<keyword evidence="4 5" id="KW-0119">Carbohydrate metabolism</keyword>
<dbReference type="Proteomes" id="UP001296943">
    <property type="component" value="Unassembled WGS sequence"/>
</dbReference>
<dbReference type="RefSeq" id="WP_204498832.1">
    <property type="nucleotide sequence ID" value="NZ_JAFBDR010000008.1"/>
</dbReference>
<keyword evidence="2" id="KW-0479">Metal-binding</keyword>
<dbReference type="PIRSF" id="PIRSF038994">
    <property type="entry name" value="NagA"/>
    <property type="match status" value="1"/>
</dbReference>
<feature type="domain" description="Amidohydrolase-related" evidence="6">
    <location>
        <begin position="58"/>
        <end position="386"/>
    </location>
</feature>
<gene>
    <name evidence="7" type="ORF">JOC48_001810</name>
</gene>
<dbReference type="PANTHER" id="PTHR11113">
    <property type="entry name" value="N-ACETYLGLUCOSAMINE-6-PHOSPHATE DEACETYLASE"/>
    <property type="match status" value="1"/>
</dbReference>
<evidence type="ECO:0000256" key="5">
    <source>
        <dbReference type="PIRNR" id="PIRNR038994"/>
    </source>
</evidence>
<dbReference type="SUPFAM" id="SSF51556">
    <property type="entry name" value="Metallo-dependent hydrolases"/>
    <property type="match status" value="1"/>
</dbReference>
<dbReference type="Gene3D" id="3.20.20.140">
    <property type="entry name" value="Metal-dependent hydrolases"/>
    <property type="match status" value="1"/>
</dbReference>
<dbReference type="InterPro" id="IPR032466">
    <property type="entry name" value="Metal_Hydrolase"/>
</dbReference>
<evidence type="ECO:0000313" key="7">
    <source>
        <dbReference type="EMBL" id="MBM7571314.1"/>
    </source>
</evidence>
<dbReference type="EMBL" id="JAFBDR010000008">
    <property type="protein sequence ID" value="MBM7571314.1"/>
    <property type="molecule type" value="Genomic_DNA"/>
</dbReference>
<proteinExistence type="inferred from homology"/>
<reference evidence="7 8" key="1">
    <citation type="submission" date="2021-01" db="EMBL/GenBank/DDBJ databases">
        <title>Genomic Encyclopedia of Type Strains, Phase IV (KMG-IV): sequencing the most valuable type-strain genomes for metagenomic binning, comparative biology and taxonomic classification.</title>
        <authorList>
            <person name="Goeker M."/>
        </authorList>
    </citation>
    <scope>NUCLEOTIDE SEQUENCE [LARGE SCALE GENOMIC DNA]</scope>
    <source>
        <strain evidence="7 8">DSM 23711</strain>
    </source>
</reference>
<comment type="similarity">
    <text evidence="1 5">Belongs to the metallo-dependent hydrolases superfamily. NagA family.</text>
</comment>
<comment type="caution">
    <text evidence="7">The sequence shown here is derived from an EMBL/GenBank/DDBJ whole genome shotgun (WGS) entry which is preliminary data.</text>
</comment>
<keyword evidence="8" id="KW-1185">Reference proteome</keyword>
<dbReference type="InterPro" id="IPR003764">
    <property type="entry name" value="GlcNAc_6-P_deAcase"/>
</dbReference>
<dbReference type="NCBIfam" id="TIGR00221">
    <property type="entry name" value="nagA"/>
    <property type="match status" value="1"/>
</dbReference>
<evidence type="ECO:0000256" key="1">
    <source>
        <dbReference type="ARBA" id="ARBA00010716"/>
    </source>
</evidence>
<name>A0ABS2MZH8_9BACI</name>
<dbReference type="SUPFAM" id="SSF51338">
    <property type="entry name" value="Composite domain of metallo-dependent hydrolases"/>
    <property type="match status" value="1"/>
</dbReference>
<organism evidence="7 8">
    <name type="scientific">Aquibacillus albus</name>
    <dbReference type="NCBI Taxonomy" id="1168171"/>
    <lineage>
        <taxon>Bacteria</taxon>
        <taxon>Bacillati</taxon>
        <taxon>Bacillota</taxon>
        <taxon>Bacilli</taxon>
        <taxon>Bacillales</taxon>
        <taxon>Bacillaceae</taxon>
        <taxon>Aquibacillus</taxon>
    </lineage>
</organism>
<evidence type="ECO:0000256" key="3">
    <source>
        <dbReference type="ARBA" id="ARBA00022801"/>
    </source>
</evidence>
<evidence type="ECO:0000259" key="6">
    <source>
        <dbReference type="Pfam" id="PF01979"/>
    </source>
</evidence>
<dbReference type="CDD" id="cd00854">
    <property type="entry name" value="NagA"/>
    <property type="match status" value="1"/>
</dbReference>
<protein>
    <submittedName>
        <fullName evidence="7">N-acetylglucosamine-6-phosphate deacetylase</fullName>
        <ecNumber evidence="7">3.5.1.25</ecNumber>
    </submittedName>
</protein>
<dbReference type="PANTHER" id="PTHR11113:SF14">
    <property type="entry name" value="N-ACETYLGLUCOSAMINE-6-PHOSPHATE DEACETYLASE"/>
    <property type="match status" value="1"/>
</dbReference>
<dbReference type="Pfam" id="PF01979">
    <property type="entry name" value="Amidohydro_1"/>
    <property type="match status" value="1"/>
</dbReference>
<dbReference type="InterPro" id="IPR006680">
    <property type="entry name" value="Amidohydro-rel"/>
</dbReference>
<evidence type="ECO:0000256" key="4">
    <source>
        <dbReference type="ARBA" id="ARBA00023277"/>
    </source>
</evidence>
<evidence type="ECO:0000256" key="2">
    <source>
        <dbReference type="ARBA" id="ARBA00022723"/>
    </source>
</evidence>